<dbReference type="InterPro" id="IPR000182">
    <property type="entry name" value="GNAT_dom"/>
</dbReference>
<dbReference type="InterPro" id="IPR016181">
    <property type="entry name" value="Acyl_CoA_acyltransferase"/>
</dbReference>
<dbReference type="SUPFAM" id="SSF55729">
    <property type="entry name" value="Acyl-CoA N-acyltransferases (Nat)"/>
    <property type="match status" value="1"/>
</dbReference>
<evidence type="ECO:0000313" key="3">
    <source>
        <dbReference type="Proteomes" id="UP000177811"/>
    </source>
</evidence>
<evidence type="ECO:0000313" key="2">
    <source>
        <dbReference type="EMBL" id="OHA03431.1"/>
    </source>
</evidence>
<dbReference type="GO" id="GO:0016747">
    <property type="term" value="F:acyltransferase activity, transferring groups other than amino-acyl groups"/>
    <property type="evidence" value="ECO:0007669"/>
    <property type="project" value="InterPro"/>
</dbReference>
<evidence type="ECO:0000259" key="1">
    <source>
        <dbReference type="PROSITE" id="PS51186"/>
    </source>
</evidence>
<feature type="domain" description="N-acetyltransferase" evidence="1">
    <location>
        <begin position="7"/>
        <end position="172"/>
    </location>
</feature>
<dbReference type="PANTHER" id="PTHR43415:SF3">
    <property type="entry name" value="GNAT-FAMILY ACETYLTRANSFERASE"/>
    <property type="match status" value="1"/>
</dbReference>
<dbReference type="PROSITE" id="PS51186">
    <property type="entry name" value="GNAT"/>
    <property type="match status" value="1"/>
</dbReference>
<gene>
    <name evidence="2" type="ORF">A3C16_00110</name>
</gene>
<dbReference type="Gene3D" id="3.40.630.30">
    <property type="match status" value="1"/>
</dbReference>
<organism evidence="2 3">
    <name type="scientific">Candidatus Sungbacteria bacterium RIFCSPHIGHO2_02_FULL_51_29</name>
    <dbReference type="NCBI Taxonomy" id="1802273"/>
    <lineage>
        <taxon>Bacteria</taxon>
        <taxon>Candidatus Sungiibacteriota</taxon>
    </lineage>
</organism>
<reference evidence="2 3" key="1">
    <citation type="journal article" date="2016" name="Nat. Commun.">
        <title>Thousands of microbial genomes shed light on interconnected biogeochemical processes in an aquifer system.</title>
        <authorList>
            <person name="Anantharaman K."/>
            <person name="Brown C.T."/>
            <person name="Hug L.A."/>
            <person name="Sharon I."/>
            <person name="Castelle C.J."/>
            <person name="Probst A.J."/>
            <person name="Thomas B.C."/>
            <person name="Singh A."/>
            <person name="Wilkins M.J."/>
            <person name="Karaoz U."/>
            <person name="Brodie E.L."/>
            <person name="Williams K.H."/>
            <person name="Hubbard S.S."/>
            <person name="Banfield J.F."/>
        </authorList>
    </citation>
    <scope>NUCLEOTIDE SEQUENCE [LARGE SCALE GENOMIC DNA]</scope>
</reference>
<dbReference type="PANTHER" id="PTHR43415">
    <property type="entry name" value="SPERMIDINE N(1)-ACETYLTRANSFERASE"/>
    <property type="match status" value="1"/>
</dbReference>
<proteinExistence type="predicted"/>
<dbReference type="Pfam" id="PF13302">
    <property type="entry name" value="Acetyltransf_3"/>
    <property type="match status" value="1"/>
</dbReference>
<sequence length="189" mass="21997">MLIGKLVRLRAIDVKKDTDLFTEWMNDYEVAKFMGGAFMPMSKEKERKELQRFMNDERVRIFAVETLTGGNLIGSISLMQVSHIDGTATTGTLIGDKRYWRKGFATDAKMVLLHYAFSVLNLRRISTRIVAENIGSIRCQEKCGYVREGIWKKELYTEGRYRDMVLLAVFRKGWMGRWHAYMGHKKQAR</sequence>
<name>A0A1G2KY76_9BACT</name>
<dbReference type="AlphaFoldDB" id="A0A1G2KY76"/>
<comment type="caution">
    <text evidence="2">The sequence shown here is derived from an EMBL/GenBank/DDBJ whole genome shotgun (WGS) entry which is preliminary data.</text>
</comment>
<dbReference type="EMBL" id="MHQL01000015">
    <property type="protein sequence ID" value="OHA03431.1"/>
    <property type="molecule type" value="Genomic_DNA"/>
</dbReference>
<dbReference type="Proteomes" id="UP000177811">
    <property type="component" value="Unassembled WGS sequence"/>
</dbReference>
<accession>A0A1G2KY76</accession>
<protein>
    <recommendedName>
        <fullName evidence="1">N-acetyltransferase domain-containing protein</fullName>
    </recommendedName>
</protein>